<comment type="caution">
    <text evidence="1">The sequence shown here is derived from an EMBL/GenBank/DDBJ whole genome shotgun (WGS) entry which is preliminary data.</text>
</comment>
<dbReference type="EMBL" id="JAGFNK010000351">
    <property type="protein sequence ID" value="KAI9452016.1"/>
    <property type="molecule type" value="Genomic_DNA"/>
</dbReference>
<keyword evidence="2" id="KW-1185">Reference proteome</keyword>
<reference evidence="1" key="1">
    <citation type="submission" date="2021-03" db="EMBL/GenBank/DDBJ databases">
        <title>Evolutionary priming and transition to the ectomycorrhizal habit in an iconic lineage of mushroom-forming fungi: is preadaptation a requirement?</title>
        <authorList>
            <consortium name="DOE Joint Genome Institute"/>
            <person name="Looney B.P."/>
            <person name="Miyauchi S."/>
            <person name="Morin E."/>
            <person name="Drula E."/>
            <person name="Courty P.E."/>
            <person name="Chicoki N."/>
            <person name="Fauchery L."/>
            <person name="Kohler A."/>
            <person name="Kuo A."/>
            <person name="LaButti K."/>
            <person name="Pangilinan J."/>
            <person name="Lipzen A."/>
            <person name="Riley R."/>
            <person name="Andreopoulos W."/>
            <person name="He G."/>
            <person name="Johnson J."/>
            <person name="Barry K.W."/>
            <person name="Grigoriev I.V."/>
            <person name="Nagy L."/>
            <person name="Hibbett D."/>
            <person name="Henrissat B."/>
            <person name="Matheny P.B."/>
            <person name="Labbe J."/>
            <person name="Martin A.F."/>
        </authorList>
    </citation>
    <scope>NUCLEOTIDE SEQUENCE</scope>
    <source>
        <strain evidence="1">BPL698</strain>
    </source>
</reference>
<organism evidence="1 2">
    <name type="scientific">Russula earlei</name>
    <dbReference type="NCBI Taxonomy" id="71964"/>
    <lineage>
        <taxon>Eukaryota</taxon>
        <taxon>Fungi</taxon>
        <taxon>Dikarya</taxon>
        <taxon>Basidiomycota</taxon>
        <taxon>Agaricomycotina</taxon>
        <taxon>Agaricomycetes</taxon>
        <taxon>Russulales</taxon>
        <taxon>Russulaceae</taxon>
        <taxon>Russula</taxon>
    </lineage>
</organism>
<protein>
    <submittedName>
        <fullName evidence="1">Uncharacterized protein</fullName>
    </submittedName>
</protein>
<name>A0ACC0TYJ8_9AGAM</name>
<accession>A0ACC0TYJ8</accession>
<sequence>FLHSSGSVTLLFEDGSSLERFSIVVGIHNYNPWSDIITDLPAEVNLSILNKMYYESRSGRLWANSTREEKVSSRGTKVLLNISDLQWDGSYMGTIMISNS</sequence>
<feature type="non-terminal residue" evidence="1">
    <location>
        <position position="1"/>
    </location>
</feature>
<evidence type="ECO:0000313" key="2">
    <source>
        <dbReference type="Proteomes" id="UP001207468"/>
    </source>
</evidence>
<gene>
    <name evidence="1" type="ORF">F5148DRAFT_1237542</name>
</gene>
<evidence type="ECO:0000313" key="1">
    <source>
        <dbReference type="EMBL" id="KAI9452016.1"/>
    </source>
</evidence>
<dbReference type="Proteomes" id="UP001207468">
    <property type="component" value="Unassembled WGS sequence"/>
</dbReference>
<proteinExistence type="predicted"/>